<keyword evidence="6" id="KW-1185">Reference proteome</keyword>
<dbReference type="EMBL" id="CP041372">
    <property type="protein sequence ID" value="QKS72019.1"/>
    <property type="molecule type" value="Genomic_DNA"/>
</dbReference>
<dbReference type="InterPro" id="IPR058660">
    <property type="entry name" value="WHD_DnaB"/>
</dbReference>
<feature type="domain" description="DnaB/C C-terminal" evidence="3">
    <location>
        <begin position="324"/>
        <end position="387"/>
    </location>
</feature>
<feature type="compositionally biased region" description="Basic and acidic residues" evidence="2">
    <location>
        <begin position="442"/>
        <end position="452"/>
    </location>
</feature>
<comment type="similarity">
    <text evidence="1">Belongs to the DnaB/DnaD family.</text>
</comment>
<proteinExistence type="inferred from homology"/>
<dbReference type="RefSeq" id="WP_176010002.1">
    <property type="nucleotide sequence ID" value="NZ_CP041372.2"/>
</dbReference>
<dbReference type="Proteomes" id="UP000318138">
    <property type="component" value="Chromosome"/>
</dbReference>
<feature type="domain" description="Replicative helicase loading/DNA remodeling protein DnaB N-terminal winged helix" evidence="4">
    <location>
        <begin position="10"/>
        <end position="176"/>
    </location>
</feature>
<evidence type="ECO:0000259" key="4">
    <source>
        <dbReference type="Pfam" id="PF25888"/>
    </source>
</evidence>
<evidence type="ECO:0000313" key="6">
    <source>
        <dbReference type="Proteomes" id="UP000318138"/>
    </source>
</evidence>
<evidence type="ECO:0000256" key="2">
    <source>
        <dbReference type="SAM" id="MobiDB-lite"/>
    </source>
</evidence>
<feature type="region of interest" description="Disordered" evidence="2">
    <location>
        <begin position="394"/>
        <end position="452"/>
    </location>
</feature>
<protein>
    <submittedName>
        <fullName evidence="5">DnaD domain protein</fullName>
    </submittedName>
</protein>
<accession>A0A859FFW0</accession>
<sequence length="471" mass="54921">MQHWKEILPSHHYVAYTHDKAYMIDYEVLTLLYQPLIGSVAFSLYMTLLADVQKQAGKQIKRSHKHLMLYTGQPLNILFEERKKLEAIRLLNVYRKQVEEEYEYYYELLPPMSPKEFFQDDFYSVFLYNRLGSKENYLELRSHFYQEEPNKEGFEDVTTAFDAAFSSIHPSELQASSPEMKEILTSNQTFRGRSNERESQQFSKTIGEVIEELPSYVNKKSVSEQAETIEQYMFLYQYSAKDMAFAIQEAMLHTDELDMKELQKIAKRKYYVTEGQTPPMLGLRQQPHVLRTNSGQESEEDGMIHYFETTSPLEYLHSLSGGAKLSEGDISIVERLIAEYKLPPGVVNVLVDYLFTVDDKKLSKNLAFKIAGHWKRKKIDRVADAMELARKEYEDRKNFSQKGAPKKAQVKTELVPKWMEAEDTTNKQAASTSNTNTEEPVGNDKELLEQRQKAALLREQLKEKKRRREEG</sequence>
<organism evidence="5 6">
    <name type="scientific">Paenalkalicoccus suaedae</name>
    <dbReference type="NCBI Taxonomy" id="2592382"/>
    <lineage>
        <taxon>Bacteria</taxon>
        <taxon>Bacillati</taxon>
        <taxon>Bacillota</taxon>
        <taxon>Bacilli</taxon>
        <taxon>Bacillales</taxon>
        <taxon>Bacillaceae</taxon>
        <taxon>Paenalkalicoccus</taxon>
    </lineage>
</organism>
<evidence type="ECO:0000256" key="1">
    <source>
        <dbReference type="ARBA" id="ARBA00093462"/>
    </source>
</evidence>
<evidence type="ECO:0000259" key="3">
    <source>
        <dbReference type="Pfam" id="PF07261"/>
    </source>
</evidence>
<dbReference type="Pfam" id="PF07261">
    <property type="entry name" value="DnaB_2"/>
    <property type="match status" value="1"/>
</dbReference>
<name>A0A859FFW0_9BACI</name>
<reference evidence="6" key="1">
    <citation type="submission" date="2019-07" db="EMBL/GenBank/DDBJ databases">
        <title>Bacillus alkalisoli sp. nov. isolated from saline soil.</title>
        <authorList>
            <person name="Sun J.-Q."/>
            <person name="Xu L."/>
        </authorList>
    </citation>
    <scope>NUCLEOTIDE SEQUENCE [LARGE SCALE GENOMIC DNA]</scope>
    <source>
        <strain evidence="6">M4U3P1</strain>
    </source>
</reference>
<dbReference type="Pfam" id="PF25888">
    <property type="entry name" value="WHD_DnaB"/>
    <property type="match status" value="1"/>
</dbReference>
<evidence type="ECO:0000313" key="5">
    <source>
        <dbReference type="EMBL" id="QKS72019.1"/>
    </source>
</evidence>
<feature type="compositionally biased region" description="Polar residues" evidence="2">
    <location>
        <begin position="426"/>
        <end position="438"/>
    </location>
</feature>
<dbReference type="KEGG" id="psua:FLK61_35750"/>
<gene>
    <name evidence="5" type="ORF">FLK61_35750</name>
</gene>
<dbReference type="InterPro" id="IPR006343">
    <property type="entry name" value="DnaB/C_C"/>
</dbReference>
<dbReference type="AlphaFoldDB" id="A0A859FFW0"/>